<reference evidence="1" key="2">
    <citation type="journal article" date="2015" name="Fish Shellfish Immunol.">
        <title>Early steps in the European eel (Anguilla anguilla)-Vibrio vulnificus interaction in the gills: Role of the RtxA13 toxin.</title>
        <authorList>
            <person name="Callol A."/>
            <person name="Pajuelo D."/>
            <person name="Ebbesson L."/>
            <person name="Teles M."/>
            <person name="MacKenzie S."/>
            <person name="Amaro C."/>
        </authorList>
    </citation>
    <scope>NUCLEOTIDE SEQUENCE</scope>
</reference>
<reference evidence="1" key="1">
    <citation type="submission" date="2014-11" db="EMBL/GenBank/DDBJ databases">
        <authorList>
            <person name="Amaro Gonzalez C."/>
        </authorList>
    </citation>
    <scope>NUCLEOTIDE SEQUENCE</scope>
</reference>
<sequence>MYGHTHCNLAPGTPVISQNLLTGWKECRAVYLGESKESTTVAKKCKASLVFPSLRPPFETAL</sequence>
<protein>
    <submittedName>
        <fullName evidence="1">Uncharacterized protein</fullName>
    </submittedName>
</protein>
<dbReference type="EMBL" id="GBXM01106589">
    <property type="protein sequence ID" value="JAH01988.1"/>
    <property type="molecule type" value="Transcribed_RNA"/>
</dbReference>
<accession>A0A0E9PDR7</accession>
<dbReference type="AlphaFoldDB" id="A0A0E9PDR7"/>
<proteinExistence type="predicted"/>
<name>A0A0E9PDR7_ANGAN</name>
<evidence type="ECO:0000313" key="1">
    <source>
        <dbReference type="EMBL" id="JAH01988.1"/>
    </source>
</evidence>
<organism evidence="1">
    <name type="scientific">Anguilla anguilla</name>
    <name type="common">European freshwater eel</name>
    <name type="synonym">Muraena anguilla</name>
    <dbReference type="NCBI Taxonomy" id="7936"/>
    <lineage>
        <taxon>Eukaryota</taxon>
        <taxon>Metazoa</taxon>
        <taxon>Chordata</taxon>
        <taxon>Craniata</taxon>
        <taxon>Vertebrata</taxon>
        <taxon>Euteleostomi</taxon>
        <taxon>Actinopterygii</taxon>
        <taxon>Neopterygii</taxon>
        <taxon>Teleostei</taxon>
        <taxon>Anguilliformes</taxon>
        <taxon>Anguillidae</taxon>
        <taxon>Anguilla</taxon>
    </lineage>
</organism>